<sequence>MKPTRPYVISVFFRSAKWGRYDARFMTDVCFDLSARPANFDSGHWTAPFANHMCSNFDWRTPPLTGDTFSQSCVRRVLFHLCERERIKHSDCTPPAVEPASGGGQRTNARKGTGASDFGDLSEASR</sequence>
<reference evidence="2" key="1">
    <citation type="journal article" date="2022" name="bioRxiv">
        <title>Sequencing and chromosome-scale assembly of the giantPleurodeles waltlgenome.</title>
        <authorList>
            <person name="Brown T."/>
            <person name="Elewa A."/>
            <person name="Iarovenko S."/>
            <person name="Subramanian E."/>
            <person name="Araus A.J."/>
            <person name="Petzold A."/>
            <person name="Susuki M."/>
            <person name="Suzuki K.-i.T."/>
            <person name="Hayashi T."/>
            <person name="Toyoda A."/>
            <person name="Oliveira C."/>
            <person name="Osipova E."/>
            <person name="Leigh N.D."/>
            <person name="Simon A."/>
            <person name="Yun M.H."/>
        </authorList>
    </citation>
    <scope>NUCLEOTIDE SEQUENCE</scope>
    <source>
        <strain evidence="2">20211129_DDA</strain>
        <tissue evidence="2">Liver</tissue>
    </source>
</reference>
<dbReference type="AlphaFoldDB" id="A0AAV7PVY7"/>
<evidence type="ECO:0000256" key="1">
    <source>
        <dbReference type="SAM" id="MobiDB-lite"/>
    </source>
</evidence>
<name>A0AAV7PVY7_PLEWA</name>
<evidence type="ECO:0000313" key="2">
    <source>
        <dbReference type="EMBL" id="KAJ1131452.1"/>
    </source>
</evidence>
<gene>
    <name evidence="2" type="ORF">NDU88_009789</name>
</gene>
<keyword evidence="3" id="KW-1185">Reference proteome</keyword>
<evidence type="ECO:0000313" key="3">
    <source>
        <dbReference type="Proteomes" id="UP001066276"/>
    </source>
</evidence>
<protein>
    <submittedName>
        <fullName evidence="2">Uncharacterized protein</fullName>
    </submittedName>
</protein>
<accession>A0AAV7PVY7</accession>
<comment type="caution">
    <text evidence="2">The sequence shown here is derived from an EMBL/GenBank/DDBJ whole genome shotgun (WGS) entry which is preliminary data.</text>
</comment>
<feature type="region of interest" description="Disordered" evidence="1">
    <location>
        <begin position="91"/>
        <end position="126"/>
    </location>
</feature>
<dbReference type="EMBL" id="JANPWB010000011">
    <property type="protein sequence ID" value="KAJ1131452.1"/>
    <property type="molecule type" value="Genomic_DNA"/>
</dbReference>
<dbReference type="Proteomes" id="UP001066276">
    <property type="component" value="Chromosome 7"/>
</dbReference>
<proteinExistence type="predicted"/>
<organism evidence="2 3">
    <name type="scientific">Pleurodeles waltl</name>
    <name type="common">Iberian ribbed newt</name>
    <dbReference type="NCBI Taxonomy" id="8319"/>
    <lineage>
        <taxon>Eukaryota</taxon>
        <taxon>Metazoa</taxon>
        <taxon>Chordata</taxon>
        <taxon>Craniata</taxon>
        <taxon>Vertebrata</taxon>
        <taxon>Euteleostomi</taxon>
        <taxon>Amphibia</taxon>
        <taxon>Batrachia</taxon>
        <taxon>Caudata</taxon>
        <taxon>Salamandroidea</taxon>
        <taxon>Salamandridae</taxon>
        <taxon>Pleurodelinae</taxon>
        <taxon>Pleurodeles</taxon>
    </lineage>
</organism>